<keyword evidence="3" id="KW-1185">Reference proteome</keyword>
<evidence type="ECO:0000313" key="3">
    <source>
        <dbReference type="Proteomes" id="UP000585474"/>
    </source>
</evidence>
<name>A0A7J0H6G7_9ERIC</name>
<feature type="region of interest" description="Disordered" evidence="1">
    <location>
        <begin position="1"/>
        <end position="20"/>
    </location>
</feature>
<dbReference type="OrthoDB" id="1097853at2759"/>
<evidence type="ECO:0000313" key="2">
    <source>
        <dbReference type="EMBL" id="GFZ18697.1"/>
    </source>
</evidence>
<proteinExistence type="predicted"/>
<dbReference type="Proteomes" id="UP000585474">
    <property type="component" value="Unassembled WGS sequence"/>
</dbReference>
<protein>
    <submittedName>
        <fullName evidence="2">Uncharacterized protein</fullName>
    </submittedName>
</protein>
<organism evidence="2 3">
    <name type="scientific">Actinidia rufa</name>
    <dbReference type="NCBI Taxonomy" id="165716"/>
    <lineage>
        <taxon>Eukaryota</taxon>
        <taxon>Viridiplantae</taxon>
        <taxon>Streptophyta</taxon>
        <taxon>Embryophyta</taxon>
        <taxon>Tracheophyta</taxon>
        <taxon>Spermatophyta</taxon>
        <taxon>Magnoliopsida</taxon>
        <taxon>eudicotyledons</taxon>
        <taxon>Gunneridae</taxon>
        <taxon>Pentapetalae</taxon>
        <taxon>asterids</taxon>
        <taxon>Ericales</taxon>
        <taxon>Actinidiaceae</taxon>
        <taxon>Actinidia</taxon>
    </lineage>
</organism>
<accession>A0A7J0H6G7</accession>
<reference evidence="2 3" key="1">
    <citation type="submission" date="2019-07" db="EMBL/GenBank/DDBJ databases">
        <title>De Novo Assembly of kiwifruit Actinidia rufa.</title>
        <authorList>
            <person name="Sugita-Konishi S."/>
            <person name="Sato K."/>
            <person name="Mori E."/>
            <person name="Abe Y."/>
            <person name="Kisaki G."/>
            <person name="Hamano K."/>
            <person name="Suezawa K."/>
            <person name="Otani M."/>
            <person name="Fukuda T."/>
            <person name="Manabe T."/>
            <person name="Gomi K."/>
            <person name="Tabuchi M."/>
            <person name="Akimitsu K."/>
            <person name="Kataoka I."/>
        </authorList>
    </citation>
    <scope>NUCLEOTIDE SEQUENCE [LARGE SCALE GENOMIC DNA]</scope>
    <source>
        <strain evidence="3">cv. Fuchu</strain>
    </source>
</reference>
<comment type="caution">
    <text evidence="2">The sequence shown here is derived from an EMBL/GenBank/DDBJ whole genome shotgun (WGS) entry which is preliminary data.</text>
</comment>
<dbReference type="EMBL" id="BJWL01000027">
    <property type="protein sequence ID" value="GFZ18697.1"/>
    <property type="molecule type" value="Genomic_DNA"/>
</dbReference>
<dbReference type="PANTHER" id="PTHR35291:SF3">
    <property type="entry name" value="PROTEIN SHROOM-LIKE"/>
    <property type="match status" value="1"/>
</dbReference>
<gene>
    <name evidence="2" type="ORF">Acr_27g0004360</name>
</gene>
<dbReference type="PANTHER" id="PTHR35291">
    <property type="entry name" value="PROTEIN SHROOM-LIKE"/>
    <property type="match status" value="1"/>
</dbReference>
<evidence type="ECO:0000256" key="1">
    <source>
        <dbReference type="SAM" id="MobiDB-lite"/>
    </source>
</evidence>
<dbReference type="AlphaFoldDB" id="A0A7J0H6G7"/>
<sequence length="146" mass="16912">MFRALSTRRSDREYQPLANESSAGLSEAKLERATSLPAKILFGSSRKSSRHQELNFPAKKASKIHPLFGLFDACRRRRKKPTAKPEFARYVEYMKGGVWDVNSNVPVMYYYYNEAMLWGQGQYGHFLLLFFQSCLRLSCEKLELSN</sequence>